<gene>
    <name evidence="1" type="ORF">FWK35_00021153</name>
</gene>
<dbReference type="Proteomes" id="UP000478052">
    <property type="component" value="Unassembled WGS sequence"/>
</dbReference>
<keyword evidence="2" id="KW-1185">Reference proteome</keyword>
<proteinExistence type="predicted"/>
<reference evidence="1 2" key="1">
    <citation type="submission" date="2019-08" db="EMBL/GenBank/DDBJ databases">
        <title>Whole genome of Aphis craccivora.</title>
        <authorList>
            <person name="Voronova N.V."/>
            <person name="Shulinski R.S."/>
            <person name="Bandarenka Y.V."/>
            <person name="Zhorov D.G."/>
            <person name="Warner D."/>
        </authorList>
    </citation>
    <scope>NUCLEOTIDE SEQUENCE [LARGE SCALE GENOMIC DNA]</scope>
    <source>
        <strain evidence="1">180601</strain>
        <tissue evidence="1">Whole Body</tissue>
    </source>
</reference>
<protein>
    <submittedName>
        <fullName evidence="1">Uncharacterized protein</fullName>
    </submittedName>
</protein>
<evidence type="ECO:0000313" key="2">
    <source>
        <dbReference type="Proteomes" id="UP000478052"/>
    </source>
</evidence>
<dbReference type="OrthoDB" id="6625697at2759"/>
<accession>A0A6G0YAN4</accession>
<dbReference type="EMBL" id="VUJU01005064">
    <property type="protein sequence ID" value="KAF0752411.1"/>
    <property type="molecule type" value="Genomic_DNA"/>
</dbReference>
<comment type="caution">
    <text evidence="1">The sequence shown here is derived from an EMBL/GenBank/DDBJ whole genome shotgun (WGS) entry which is preliminary data.</text>
</comment>
<dbReference type="AlphaFoldDB" id="A0A6G0YAN4"/>
<evidence type="ECO:0000313" key="1">
    <source>
        <dbReference type="EMBL" id="KAF0752411.1"/>
    </source>
</evidence>
<name>A0A6G0YAN4_APHCR</name>
<sequence>MRPHSVLQVYNNCLKALHFPQQWESVKLVLLHKGGDKPVDSPSSFRPICLLKSQGKALNLVRRSEMRRDGPLYEGLQSGGRQLPGLRLGWAPQGASQTKVGCVCS</sequence>
<organism evidence="1 2">
    <name type="scientific">Aphis craccivora</name>
    <name type="common">Cowpea aphid</name>
    <dbReference type="NCBI Taxonomy" id="307492"/>
    <lineage>
        <taxon>Eukaryota</taxon>
        <taxon>Metazoa</taxon>
        <taxon>Ecdysozoa</taxon>
        <taxon>Arthropoda</taxon>
        <taxon>Hexapoda</taxon>
        <taxon>Insecta</taxon>
        <taxon>Pterygota</taxon>
        <taxon>Neoptera</taxon>
        <taxon>Paraneoptera</taxon>
        <taxon>Hemiptera</taxon>
        <taxon>Sternorrhyncha</taxon>
        <taxon>Aphidomorpha</taxon>
        <taxon>Aphidoidea</taxon>
        <taxon>Aphididae</taxon>
        <taxon>Aphidini</taxon>
        <taxon>Aphis</taxon>
        <taxon>Aphis</taxon>
    </lineage>
</organism>